<dbReference type="AlphaFoldDB" id="A0A9J6EG03"/>
<dbReference type="PROSITE" id="PS50158">
    <property type="entry name" value="ZF_CCHC"/>
    <property type="match status" value="1"/>
</dbReference>
<dbReference type="InterPro" id="IPR001878">
    <property type="entry name" value="Znf_CCHC"/>
</dbReference>
<feature type="compositionally biased region" description="Low complexity" evidence="3">
    <location>
        <begin position="392"/>
        <end position="406"/>
    </location>
</feature>
<feature type="region of interest" description="Disordered" evidence="3">
    <location>
        <begin position="326"/>
        <end position="406"/>
    </location>
</feature>
<dbReference type="SUPFAM" id="SSF57756">
    <property type="entry name" value="Retrovirus zinc finger-like domains"/>
    <property type="match status" value="1"/>
</dbReference>
<evidence type="ECO:0000259" key="4">
    <source>
        <dbReference type="PROSITE" id="PS50158"/>
    </source>
</evidence>
<reference evidence="5" key="1">
    <citation type="journal article" date="2020" name="Cell">
        <title>Large-Scale Comparative Analyses of Tick Genomes Elucidate Their Genetic Diversity and Vector Capacities.</title>
        <authorList>
            <consortium name="Tick Genome and Microbiome Consortium (TIGMIC)"/>
            <person name="Jia N."/>
            <person name="Wang J."/>
            <person name="Shi W."/>
            <person name="Du L."/>
            <person name="Sun Y."/>
            <person name="Zhan W."/>
            <person name="Jiang J.F."/>
            <person name="Wang Q."/>
            <person name="Zhang B."/>
            <person name="Ji P."/>
            <person name="Bell-Sakyi L."/>
            <person name="Cui X.M."/>
            <person name="Yuan T.T."/>
            <person name="Jiang B.G."/>
            <person name="Yang W.F."/>
            <person name="Lam T.T."/>
            <person name="Chang Q.C."/>
            <person name="Ding S.J."/>
            <person name="Wang X.J."/>
            <person name="Zhu J.G."/>
            <person name="Ruan X.D."/>
            <person name="Zhao L."/>
            <person name="Wei J.T."/>
            <person name="Ye R.Z."/>
            <person name="Que T.C."/>
            <person name="Du C.H."/>
            <person name="Zhou Y.H."/>
            <person name="Cheng J.X."/>
            <person name="Dai P.F."/>
            <person name="Guo W.B."/>
            <person name="Han X.H."/>
            <person name="Huang E.J."/>
            <person name="Li L.F."/>
            <person name="Wei W."/>
            <person name="Gao Y.C."/>
            <person name="Liu J.Z."/>
            <person name="Shao H.Z."/>
            <person name="Wang X."/>
            <person name="Wang C.C."/>
            <person name="Yang T.C."/>
            <person name="Huo Q.B."/>
            <person name="Li W."/>
            <person name="Chen H.Y."/>
            <person name="Chen S.E."/>
            <person name="Zhou L.G."/>
            <person name="Ni X.B."/>
            <person name="Tian J.H."/>
            <person name="Sheng Y."/>
            <person name="Liu T."/>
            <person name="Pan Y.S."/>
            <person name="Xia L.Y."/>
            <person name="Li J."/>
            <person name="Zhao F."/>
            <person name="Cao W.C."/>
        </authorList>
    </citation>
    <scope>NUCLEOTIDE SEQUENCE</scope>
    <source>
        <strain evidence="5">Rmic-2018</strain>
    </source>
</reference>
<organism evidence="5 6">
    <name type="scientific">Rhipicephalus microplus</name>
    <name type="common">Cattle tick</name>
    <name type="synonym">Boophilus microplus</name>
    <dbReference type="NCBI Taxonomy" id="6941"/>
    <lineage>
        <taxon>Eukaryota</taxon>
        <taxon>Metazoa</taxon>
        <taxon>Ecdysozoa</taxon>
        <taxon>Arthropoda</taxon>
        <taxon>Chelicerata</taxon>
        <taxon>Arachnida</taxon>
        <taxon>Acari</taxon>
        <taxon>Parasitiformes</taxon>
        <taxon>Ixodida</taxon>
        <taxon>Ixodoidea</taxon>
        <taxon>Ixodidae</taxon>
        <taxon>Rhipicephalinae</taxon>
        <taxon>Rhipicephalus</taxon>
        <taxon>Boophilus</taxon>
    </lineage>
</organism>
<gene>
    <name evidence="5" type="ORF">HPB51_008420</name>
</gene>
<feature type="region of interest" description="Disordered" evidence="3">
    <location>
        <begin position="51"/>
        <end position="72"/>
    </location>
</feature>
<dbReference type="EMBL" id="JABSTU010000004">
    <property type="protein sequence ID" value="KAH8033210.1"/>
    <property type="molecule type" value="Genomic_DNA"/>
</dbReference>
<name>A0A9J6EG03_RHIMP</name>
<dbReference type="InterPro" id="IPR036875">
    <property type="entry name" value="Znf_CCHC_sf"/>
</dbReference>
<sequence>MAASTKTGYDPSTMQWVDIEVAETREDPIPSEDEYLQIIVRQLQEKLAKMKPRGSMAAAQPQARKTGSTPAACVESPRKLATWKPTHTPRIRSDESVIVLKPKITMDLHAAFGPGGIGTAVQRLTGSTTNAGISVWPVWDQNIVVVGVKTESLASKLIGDITLTIGDRQVPFQRHLKSAGETCKSVVTVAGNETSESLRRKLEGIDGEILYVRKLGTSNVAVVTFKGRRVPRFIHYCCENVPVRYYKKKVPACYRCGTVGHRPDACPNTDNQRCIHCGAKVELTLEDPVKHDCQPECLICGENHFTGSAQCIGKFRKAWKPALTPWQHGLKNKQEEPSGALRSDEKAKPMHNKPKPIKAAAGQKSRPSTFGAEDFPSLANPPKQVSNWVGVSSQSPTTTTASPSNPEILKQLEAMKKRIETLECENRALKASQAATPPPPSEPVAMHISDCSDDEQDTQSDVSGNTSVSKTVVGASNDIEGRLSRLEAKLDEQSKMILEQTKLTVQDIIPQQLNLSVQAAMQDLKQSVLPILTASVLQTIQNWLTPQLDELKTSIKTTEQPRRKIVHRNLANSESESNIAQSLTNQTESPTPLQAPTLAAVAKMTPPHY</sequence>
<keyword evidence="1" id="KW-0863">Zinc-finger</keyword>
<protein>
    <recommendedName>
        <fullName evidence="4">CCHC-type domain-containing protein</fullName>
    </recommendedName>
</protein>
<dbReference type="GO" id="GO:0003676">
    <property type="term" value="F:nucleic acid binding"/>
    <property type="evidence" value="ECO:0007669"/>
    <property type="project" value="InterPro"/>
</dbReference>
<feature type="compositionally biased region" description="Polar residues" evidence="3">
    <location>
        <begin position="571"/>
        <end position="594"/>
    </location>
</feature>
<accession>A0A9J6EG03</accession>
<feature type="compositionally biased region" description="Polar residues" evidence="3">
    <location>
        <begin position="459"/>
        <end position="470"/>
    </location>
</feature>
<reference evidence="5" key="2">
    <citation type="submission" date="2021-09" db="EMBL/GenBank/DDBJ databases">
        <authorList>
            <person name="Jia N."/>
            <person name="Wang J."/>
            <person name="Shi W."/>
            <person name="Du L."/>
            <person name="Sun Y."/>
            <person name="Zhan W."/>
            <person name="Jiang J."/>
            <person name="Wang Q."/>
            <person name="Zhang B."/>
            <person name="Ji P."/>
            <person name="Sakyi L.B."/>
            <person name="Cui X."/>
            <person name="Yuan T."/>
            <person name="Jiang B."/>
            <person name="Yang W."/>
            <person name="Lam T.T.-Y."/>
            <person name="Chang Q."/>
            <person name="Ding S."/>
            <person name="Wang X."/>
            <person name="Zhu J."/>
            <person name="Ruan X."/>
            <person name="Zhao L."/>
            <person name="Wei J."/>
            <person name="Que T."/>
            <person name="Du C."/>
            <person name="Cheng J."/>
            <person name="Dai P."/>
            <person name="Han X."/>
            <person name="Huang E."/>
            <person name="Gao Y."/>
            <person name="Liu J."/>
            <person name="Shao H."/>
            <person name="Ye R."/>
            <person name="Li L."/>
            <person name="Wei W."/>
            <person name="Wang X."/>
            <person name="Wang C."/>
            <person name="Huo Q."/>
            <person name="Li W."/>
            <person name="Guo W."/>
            <person name="Chen H."/>
            <person name="Chen S."/>
            <person name="Zhou L."/>
            <person name="Zhou L."/>
            <person name="Ni X."/>
            <person name="Tian J."/>
            <person name="Zhou Y."/>
            <person name="Sheng Y."/>
            <person name="Liu T."/>
            <person name="Pan Y."/>
            <person name="Xia L."/>
            <person name="Li J."/>
            <person name="Zhao F."/>
            <person name="Cao W."/>
        </authorList>
    </citation>
    <scope>NUCLEOTIDE SEQUENCE</scope>
    <source>
        <strain evidence="5">Rmic-2018</strain>
        <tissue evidence="5">Larvae</tissue>
    </source>
</reference>
<feature type="region of interest" description="Disordered" evidence="3">
    <location>
        <begin position="430"/>
        <end position="473"/>
    </location>
</feature>
<keyword evidence="6" id="KW-1185">Reference proteome</keyword>
<dbReference type="GO" id="GO:0008270">
    <property type="term" value="F:zinc ion binding"/>
    <property type="evidence" value="ECO:0007669"/>
    <property type="project" value="UniProtKB-KW"/>
</dbReference>
<keyword evidence="2" id="KW-0175">Coiled coil</keyword>
<feature type="region of interest" description="Disordered" evidence="3">
    <location>
        <begin position="571"/>
        <end position="595"/>
    </location>
</feature>
<comment type="caution">
    <text evidence="5">The sequence shown here is derived from an EMBL/GenBank/DDBJ whole genome shotgun (WGS) entry which is preliminary data.</text>
</comment>
<evidence type="ECO:0000313" key="6">
    <source>
        <dbReference type="Proteomes" id="UP000821866"/>
    </source>
</evidence>
<keyword evidence="1" id="KW-0479">Metal-binding</keyword>
<evidence type="ECO:0000256" key="1">
    <source>
        <dbReference type="PROSITE-ProRule" id="PRU00047"/>
    </source>
</evidence>
<dbReference type="Proteomes" id="UP000821866">
    <property type="component" value="Chromosome 2"/>
</dbReference>
<evidence type="ECO:0000256" key="2">
    <source>
        <dbReference type="SAM" id="Coils"/>
    </source>
</evidence>
<feature type="domain" description="CCHC-type" evidence="4">
    <location>
        <begin position="253"/>
        <end position="268"/>
    </location>
</feature>
<keyword evidence="1" id="KW-0862">Zinc</keyword>
<evidence type="ECO:0000313" key="5">
    <source>
        <dbReference type="EMBL" id="KAH8033210.1"/>
    </source>
</evidence>
<proteinExistence type="predicted"/>
<feature type="compositionally biased region" description="Basic and acidic residues" evidence="3">
    <location>
        <begin position="332"/>
        <end position="348"/>
    </location>
</feature>
<feature type="coiled-coil region" evidence="2">
    <location>
        <begin position="476"/>
        <end position="503"/>
    </location>
</feature>
<evidence type="ECO:0000256" key="3">
    <source>
        <dbReference type="SAM" id="MobiDB-lite"/>
    </source>
</evidence>